<dbReference type="AlphaFoldDB" id="A0A841ERC4"/>
<name>A0A841ERC4_9BACT</name>
<dbReference type="Proteomes" id="UP000524404">
    <property type="component" value="Unassembled WGS sequence"/>
</dbReference>
<gene>
    <name evidence="1" type="ORF">HNP25_002231</name>
</gene>
<reference evidence="1 2" key="1">
    <citation type="submission" date="2020-08" db="EMBL/GenBank/DDBJ databases">
        <title>Functional genomics of gut bacteria from endangered species of beetles.</title>
        <authorList>
            <person name="Carlos-Shanley C."/>
        </authorList>
    </citation>
    <scope>NUCLEOTIDE SEQUENCE [LARGE SCALE GENOMIC DNA]</scope>
    <source>
        <strain evidence="1 2">S00070</strain>
    </source>
</reference>
<keyword evidence="2" id="KW-1185">Reference proteome</keyword>
<comment type="caution">
    <text evidence="1">The sequence shown here is derived from an EMBL/GenBank/DDBJ whole genome shotgun (WGS) entry which is preliminary data.</text>
</comment>
<sequence length="32" mass="3541">MSTINMMGAKENYLDEDAGIRATKALLEKARV</sequence>
<evidence type="ECO:0000313" key="1">
    <source>
        <dbReference type="EMBL" id="MBB6003573.1"/>
    </source>
</evidence>
<dbReference type="EMBL" id="JACHKT010000014">
    <property type="protein sequence ID" value="MBB6003573.1"/>
    <property type="molecule type" value="Genomic_DNA"/>
</dbReference>
<proteinExistence type="predicted"/>
<accession>A0A841ERC4</accession>
<protein>
    <submittedName>
        <fullName evidence="1">Uncharacterized protein</fullName>
    </submittedName>
</protein>
<evidence type="ECO:0000313" key="2">
    <source>
        <dbReference type="Proteomes" id="UP000524404"/>
    </source>
</evidence>
<organism evidence="1 2">
    <name type="scientific">Arcicella rosea</name>
    <dbReference type="NCBI Taxonomy" id="502909"/>
    <lineage>
        <taxon>Bacteria</taxon>
        <taxon>Pseudomonadati</taxon>
        <taxon>Bacteroidota</taxon>
        <taxon>Cytophagia</taxon>
        <taxon>Cytophagales</taxon>
        <taxon>Flectobacillaceae</taxon>
        <taxon>Arcicella</taxon>
    </lineage>
</organism>